<name>A0AA40MJ54_STAAU</name>
<evidence type="ECO:0000313" key="2">
    <source>
        <dbReference type="Proteomes" id="UP000032274"/>
    </source>
</evidence>
<protein>
    <submittedName>
        <fullName evidence="1">Uncharacterized protein</fullName>
    </submittedName>
</protein>
<gene>
    <name evidence="1" type="ORF">QU38_02475</name>
</gene>
<accession>A0AA40MJ54</accession>
<feature type="non-terminal residue" evidence="1">
    <location>
        <position position="1"/>
    </location>
</feature>
<sequence length="139" mass="15512">HNQIDFAGRGADPAIEDFPAFQPQPPGGTALAFAATRFRSAAIRWSFAPHDSHLWITLVTIARPSRTEPGLSVLSGGRILMESNERYYRRRAAQELAAAKRAMTEAAALRRRQLAETYLKRLAELTGADEMRVLEQEYA</sequence>
<comment type="caution">
    <text evidence="1">The sequence shown here is derived from an EMBL/GenBank/DDBJ whole genome shotgun (WGS) entry which is preliminary data.</text>
</comment>
<proteinExistence type="predicted"/>
<dbReference type="AlphaFoldDB" id="A0AA40MJ54"/>
<dbReference type="Proteomes" id="UP000032274">
    <property type="component" value="Unassembled WGS sequence"/>
</dbReference>
<reference evidence="1 2" key="1">
    <citation type="submission" date="2015-01" db="EMBL/GenBank/DDBJ databases">
        <title>Characterization of Swiss Staphylococcus aureus strains involved in food poisoning.</title>
        <authorList>
            <person name="Crovadore J."/>
            <person name="Chablais R."/>
            <person name="Tonacini J."/>
            <person name="Schnyder B."/>
            <person name="Lefort F."/>
        </authorList>
    </citation>
    <scope>NUCLEOTIDE SEQUENCE [LARGE SCALE GENOMIC DNA]</scope>
    <source>
        <strain evidence="1 2">SA-120</strain>
    </source>
</reference>
<organism evidence="1 2">
    <name type="scientific">Staphylococcus aureus</name>
    <dbReference type="NCBI Taxonomy" id="1280"/>
    <lineage>
        <taxon>Bacteria</taxon>
        <taxon>Bacillati</taxon>
        <taxon>Bacillota</taxon>
        <taxon>Bacilli</taxon>
        <taxon>Bacillales</taxon>
        <taxon>Staphylococcaceae</taxon>
        <taxon>Staphylococcus</taxon>
    </lineage>
</organism>
<dbReference type="EMBL" id="JXIG01000526">
    <property type="protein sequence ID" value="KIU01198.1"/>
    <property type="molecule type" value="Genomic_DNA"/>
</dbReference>
<evidence type="ECO:0000313" key="1">
    <source>
        <dbReference type="EMBL" id="KIU01198.1"/>
    </source>
</evidence>